<evidence type="ECO:0000313" key="3">
    <source>
        <dbReference type="Proteomes" id="UP001220658"/>
    </source>
</evidence>
<reference evidence="2" key="1">
    <citation type="submission" date="2023-01" db="EMBL/GenBank/DDBJ databases">
        <title>Human gut microbiome strain richness.</title>
        <authorList>
            <person name="Chen-Liaw A."/>
        </authorList>
    </citation>
    <scope>NUCLEOTIDE SEQUENCE</scope>
    <source>
        <strain evidence="2">D55st1_G4_D55t1_190419</strain>
    </source>
</reference>
<comment type="caution">
    <text evidence="2">The sequence shown here is derived from an EMBL/GenBank/DDBJ whole genome shotgun (WGS) entry which is preliminary data.</text>
</comment>
<protein>
    <recommendedName>
        <fullName evidence="1">SprT-like domain-containing protein</fullName>
    </recommendedName>
</protein>
<dbReference type="AlphaFoldDB" id="A0AAW6FSA9"/>
<dbReference type="RefSeq" id="WP_195191424.1">
    <property type="nucleotide sequence ID" value="NZ_JADMUL010000019.1"/>
</dbReference>
<gene>
    <name evidence="2" type="ORF">POG00_06485</name>
</gene>
<sequence length="220" mass="26449">MSVEYDLKQKLDVIIDYAYKDCDFPKKERFKWFSLKVNTKQLKSKSGHYDLRKHEVVIFDATALEANNISTLLHEVAHHIDYVMHKKTGHQKEFYEIFKDLIYAALDLKYIDLNSLKNMEHRNVDYNKVMKILDNYKENFQKENNLFQLKVGNSYSVKEKLKKRGYFYNGLSRTWDKSNLSKHDAEFEKRLLINQFFLNEEDILIVSMNRFNFYATNQQD</sequence>
<evidence type="ECO:0000259" key="1">
    <source>
        <dbReference type="Pfam" id="PF10263"/>
    </source>
</evidence>
<feature type="domain" description="SprT-like" evidence="1">
    <location>
        <begin position="31"/>
        <end position="100"/>
    </location>
</feature>
<dbReference type="Proteomes" id="UP001220658">
    <property type="component" value="Unassembled WGS sequence"/>
</dbReference>
<accession>A0AAW6FSA9</accession>
<organism evidence="2 3">
    <name type="scientific">Faecalitalea cylindroides</name>
    <dbReference type="NCBI Taxonomy" id="39483"/>
    <lineage>
        <taxon>Bacteria</taxon>
        <taxon>Bacillati</taxon>
        <taxon>Bacillota</taxon>
        <taxon>Erysipelotrichia</taxon>
        <taxon>Erysipelotrichales</taxon>
        <taxon>Erysipelotrichaceae</taxon>
        <taxon>Faecalitalea</taxon>
    </lineage>
</organism>
<dbReference type="Pfam" id="PF10263">
    <property type="entry name" value="SprT-like"/>
    <property type="match status" value="1"/>
</dbReference>
<name>A0AAW6FSA9_9FIRM</name>
<evidence type="ECO:0000313" key="2">
    <source>
        <dbReference type="EMBL" id="MDC0828360.1"/>
    </source>
</evidence>
<dbReference type="InterPro" id="IPR006640">
    <property type="entry name" value="SprT-like_domain"/>
</dbReference>
<dbReference type="EMBL" id="JAQNCK010000015">
    <property type="protein sequence ID" value="MDC0828360.1"/>
    <property type="molecule type" value="Genomic_DNA"/>
</dbReference>
<proteinExistence type="predicted"/>
<dbReference type="GO" id="GO:0006950">
    <property type="term" value="P:response to stress"/>
    <property type="evidence" value="ECO:0007669"/>
    <property type="project" value="UniProtKB-ARBA"/>
</dbReference>